<feature type="transmembrane region" description="Helical" evidence="1">
    <location>
        <begin position="304"/>
        <end position="322"/>
    </location>
</feature>
<name>E4KPQ5_9LACT</name>
<dbReference type="eggNOG" id="COG3817">
    <property type="taxonomic scope" value="Bacteria"/>
</dbReference>
<gene>
    <name evidence="2" type="ORF">HMPREF9257_1544</name>
</gene>
<dbReference type="Proteomes" id="UP000005990">
    <property type="component" value="Unassembled WGS sequence"/>
</dbReference>
<keyword evidence="3" id="KW-1185">Reference proteome</keyword>
<feature type="transmembrane region" description="Helical" evidence="1">
    <location>
        <begin position="117"/>
        <end position="135"/>
    </location>
</feature>
<keyword evidence="1" id="KW-0472">Membrane</keyword>
<dbReference type="EMBL" id="AENN01000015">
    <property type="protein sequence ID" value="EFR30944.1"/>
    <property type="molecule type" value="Genomic_DNA"/>
</dbReference>
<dbReference type="OrthoDB" id="1689651at2"/>
<evidence type="ECO:0000313" key="3">
    <source>
        <dbReference type="Proteomes" id="UP000005990"/>
    </source>
</evidence>
<feature type="transmembrane region" description="Helical" evidence="1">
    <location>
        <begin position="181"/>
        <end position="207"/>
    </location>
</feature>
<accession>E4KPQ5</accession>
<feature type="transmembrane region" description="Helical" evidence="1">
    <location>
        <begin position="142"/>
        <end position="161"/>
    </location>
</feature>
<organism evidence="2 3">
    <name type="scientific">Eremococcus coleocola ACS-139-V-Col8</name>
    <dbReference type="NCBI Taxonomy" id="908337"/>
    <lineage>
        <taxon>Bacteria</taxon>
        <taxon>Bacillati</taxon>
        <taxon>Bacillota</taxon>
        <taxon>Bacilli</taxon>
        <taxon>Lactobacillales</taxon>
        <taxon>Aerococcaceae</taxon>
        <taxon>Eremococcus</taxon>
    </lineage>
</organism>
<reference evidence="2 3" key="1">
    <citation type="submission" date="2010-10" db="EMBL/GenBank/DDBJ databases">
        <authorList>
            <person name="Durkin A.S."/>
            <person name="Madupu R."/>
            <person name="Torralba M."/>
            <person name="Gillis M."/>
            <person name="Methe B."/>
            <person name="Sutton G."/>
            <person name="Nelson K.E."/>
        </authorList>
    </citation>
    <scope>NUCLEOTIDE SEQUENCE [LARGE SCALE GENOMIC DNA]</scope>
    <source>
        <strain evidence="2 3">ACS-139-V-Col8</strain>
    </source>
</reference>
<feature type="transmembrane region" description="Helical" evidence="1">
    <location>
        <begin position="219"/>
        <end position="249"/>
    </location>
</feature>
<dbReference type="InterPro" id="IPR009323">
    <property type="entry name" value="DUF979"/>
</dbReference>
<comment type="caution">
    <text evidence="2">The sequence shown here is derived from an EMBL/GenBank/DDBJ whole genome shotgun (WGS) entry which is preliminary data.</text>
</comment>
<sequence>MKSLVLLSFLSDWDAVLGGQVENILEVINIVIGIFLLYVAYRTFNDQSNPVRIGTSAFWGILGVLFLGGTYLPPLVSGILVFSLGILTLLKQVKIGTVKITSDETAEKRANKLGSSVFWPVLALGITSLIFSTLFPSIGKIVLGFGAIASLILTMIILQPRGGEYLDETDRMVQQVGTTGILPQILAALGATFTAAGVGDVIASMIGGVIPEGHKLFGVIAYVLGMVIFTMIMGNAFAAFAVITAGIGIPFVLNLGADPVVVGTLALTAGYCGTLLTPMAGNFNALPAALLEMKDEYGVIKQQALVALVMIVAHIVLMYFWAF</sequence>
<keyword evidence="1" id="KW-1133">Transmembrane helix</keyword>
<dbReference type="AlphaFoldDB" id="E4KPQ5"/>
<dbReference type="RefSeq" id="WP_006418147.1">
    <property type="nucleotide sequence ID" value="NZ_AENN01000015.1"/>
</dbReference>
<feature type="transmembrane region" description="Helical" evidence="1">
    <location>
        <begin position="57"/>
        <end position="90"/>
    </location>
</feature>
<evidence type="ECO:0008006" key="4">
    <source>
        <dbReference type="Google" id="ProtNLM"/>
    </source>
</evidence>
<dbReference type="STRING" id="908337.HMPREF9257_1544"/>
<evidence type="ECO:0000313" key="2">
    <source>
        <dbReference type="EMBL" id="EFR30944.1"/>
    </source>
</evidence>
<proteinExistence type="predicted"/>
<protein>
    <recommendedName>
        <fullName evidence="4">Permease</fullName>
    </recommendedName>
</protein>
<keyword evidence="1" id="KW-0812">Transmembrane</keyword>
<evidence type="ECO:0000256" key="1">
    <source>
        <dbReference type="SAM" id="Phobius"/>
    </source>
</evidence>
<dbReference type="Pfam" id="PF06166">
    <property type="entry name" value="DUF979"/>
    <property type="match status" value="1"/>
</dbReference>
<feature type="transmembrane region" description="Helical" evidence="1">
    <location>
        <begin position="261"/>
        <end position="283"/>
    </location>
</feature>